<dbReference type="PROSITE" id="PS51257">
    <property type="entry name" value="PROKAR_LIPOPROTEIN"/>
    <property type="match status" value="1"/>
</dbReference>
<dbReference type="EMBL" id="JAMJEV010000008">
    <property type="protein sequence ID" value="MDO0823340.1"/>
    <property type="molecule type" value="Genomic_DNA"/>
</dbReference>
<reference evidence="2" key="1">
    <citation type="submission" date="2022-05" db="EMBL/GenBank/DDBJ databases">
        <title>Expanded diversity of anoxic marine methylotrophy in a Black Sea sulfate reducing microorganism.</title>
        <authorList>
            <person name="Fischer P.Q."/>
            <person name="Stams A.J.M."/>
            <person name="Villanueva L."/>
            <person name="Sousa D.Z."/>
        </authorList>
    </citation>
    <scope>NUCLEOTIDE SEQUENCE</scope>
    <source>
        <strain evidence="2">P130</strain>
    </source>
</reference>
<comment type="caution">
    <text evidence="2">The sequence shown here is derived from an EMBL/GenBank/DDBJ whole genome shotgun (WGS) entry which is preliminary data.</text>
</comment>
<keyword evidence="1" id="KW-0732">Signal</keyword>
<dbReference type="PANTHER" id="PTHR41247">
    <property type="entry name" value="HTH-TYPE TRANSCRIPTIONAL REPRESSOR YCNK"/>
    <property type="match status" value="1"/>
</dbReference>
<evidence type="ECO:0000313" key="2">
    <source>
        <dbReference type="EMBL" id="MDO0823340.1"/>
    </source>
</evidence>
<evidence type="ECO:0000256" key="1">
    <source>
        <dbReference type="SAM" id="SignalP"/>
    </source>
</evidence>
<accession>A0ABT8QPX2</accession>
<gene>
    <name evidence="2" type="ORF">M8H41_10795</name>
</gene>
<dbReference type="PANTHER" id="PTHR41247:SF1">
    <property type="entry name" value="HTH-TYPE TRANSCRIPTIONAL REPRESSOR YCNK"/>
    <property type="match status" value="1"/>
</dbReference>
<dbReference type="SUPFAM" id="SSF160387">
    <property type="entry name" value="NosL/MerB-like"/>
    <property type="match status" value="1"/>
</dbReference>
<feature type="chain" id="PRO_5045687473" evidence="1">
    <location>
        <begin position="21"/>
        <end position="156"/>
    </location>
</feature>
<name>A0ABT8QPX2_9FIRM</name>
<evidence type="ECO:0000313" key="3">
    <source>
        <dbReference type="Proteomes" id="UP001176021"/>
    </source>
</evidence>
<proteinExistence type="predicted"/>
<dbReference type="InterPro" id="IPR008719">
    <property type="entry name" value="N2O_reductase_NosL"/>
</dbReference>
<organism evidence="2 3">
    <name type="scientific">Desulfosporosinus nitroreducens</name>
    <dbReference type="NCBI Taxonomy" id="2018668"/>
    <lineage>
        <taxon>Bacteria</taxon>
        <taxon>Bacillati</taxon>
        <taxon>Bacillota</taxon>
        <taxon>Clostridia</taxon>
        <taxon>Eubacteriales</taxon>
        <taxon>Desulfitobacteriaceae</taxon>
        <taxon>Desulfosporosinus</taxon>
    </lineage>
</organism>
<feature type="signal peptide" evidence="1">
    <location>
        <begin position="1"/>
        <end position="20"/>
    </location>
</feature>
<keyword evidence="3" id="KW-1185">Reference proteome</keyword>
<dbReference type="Proteomes" id="UP001176021">
    <property type="component" value="Unassembled WGS sequence"/>
</dbReference>
<dbReference type="RefSeq" id="WP_252468855.1">
    <property type="nucleotide sequence ID" value="NZ_JAMHFY010000008.1"/>
</dbReference>
<sequence length="156" mass="17246">MSRKIAAIIFVLAMSLLLMGCSKQVDTSPQLIDSSLDICPTCNMSIIDLHYAAEIVTQEGQAEKFDDIGCLVLYLKKHSQEPALKESVVYVKDYNTMDWIIASEATYIKAHINTPMNFGIVGFGSQEAAQLFGGELEDATLMNWQEVLSAKQTVSF</sequence>
<protein>
    <submittedName>
        <fullName evidence="2">Nitrous oxide reductase accessory protein NosL</fullName>
    </submittedName>
</protein>
<dbReference type="Pfam" id="PF05573">
    <property type="entry name" value="NosL"/>
    <property type="match status" value="1"/>
</dbReference>